<dbReference type="GO" id="GO:0003677">
    <property type="term" value="F:DNA binding"/>
    <property type="evidence" value="ECO:0007669"/>
    <property type="project" value="UniProtKB-KW"/>
</dbReference>
<dbReference type="GO" id="GO:0009035">
    <property type="term" value="F:type I site-specific deoxyribonuclease activity"/>
    <property type="evidence" value="ECO:0007669"/>
    <property type="project" value="UniProtKB-EC"/>
</dbReference>
<dbReference type="KEGG" id="niy:FQ775_09270"/>
<dbReference type="GO" id="GO:0009307">
    <property type="term" value="P:DNA restriction-modification system"/>
    <property type="evidence" value="ECO:0007669"/>
    <property type="project" value="UniProtKB-KW"/>
</dbReference>
<dbReference type="PANTHER" id="PTHR30195">
    <property type="entry name" value="TYPE I SITE-SPECIFIC DEOXYRIBONUCLEASE PROTEIN SUBUNIT M AND R"/>
    <property type="match status" value="1"/>
</dbReference>
<keyword evidence="5 10" id="KW-0680">Restriction system</keyword>
<evidence type="ECO:0000256" key="2">
    <source>
        <dbReference type="ARBA" id="ARBA00008598"/>
    </source>
</evidence>
<comment type="catalytic activity">
    <reaction evidence="1 10">
        <text>Endonucleolytic cleavage of DNA to give random double-stranded fragments with terminal 5'-phosphates, ATP is simultaneously hydrolyzed.</text>
        <dbReference type="EC" id="3.1.21.3"/>
    </reaction>
</comment>
<dbReference type="GO" id="GO:0005524">
    <property type="term" value="F:ATP binding"/>
    <property type="evidence" value="ECO:0007669"/>
    <property type="project" value="UniProtKB-KW"/>
</dbReference>
<dbReference type="CDD" id="cd18800">
    <property type="entry name" value="SF2_C_EcoR124I-like"/>
    <property type="match status" value="1"/>
</dbReference>
<dbReference type="InterPro" id="IPR040980">
    <property type="entry name" value="SWI2_SNF2"/>
</dbReference>
<dbReference type="NCBIfam" id="TIGR00348">
    <property type="entry name" value="hsdR"/>
    <property type="match status" value="1"/>
</dbReference>
<organism evidence="12 13">
    <name type="scientific">Nitratireductor mangrovi</name>
    <dbReference type="NCBI Taxonomy" id="2599600"/>
    <lineage>
        <taxon>Bacteria</taxon>
        <taxon>Pseudomonadati</taxon>
        <taxon>Pseudomonadota</taxon>
        <taxon>Alphaproteobacteria</taxon>
        <taxon>Hyphomicrobiales</taxon>
        <taxon>Phyllobacteriaceae</taxon>
        <taxon>Nitratireductor</taxon>
    </lineage>
</organism>
<dbReference type="InterPro" id="IPR051268">
    <property type="entry name" value="Type-I_R_enzyme_R_subunit"/>
</dbReference>
<dbReference type="Gene3D" id="3.40.50.300">
    <property type="entry name" value="P-loop containing nucleotide triphosphate hydrolases"/>
    <property type="match status" value="2"/>
</dbReference>
<gene>
    <name evidence="12" type="ORF">FQ775_09270</name>
</gene>
<comment type="function">
    <text evidence="10">Subunit R is required for both nuclease and ATPase activities, but not for modification.</text>
</comment>
<proteinExistence type="inferred from homology"/>
<evidence type="ECO:0000256" key="10">
    <source>
        <dbReference type="RuleBase" id="RU364115"/>
    </source>
</evidence>
<keyword evidence="8 10" id="KW-0067">ATP-binding</keyword>
<dbReference type="PANTHER" id="PTHR30195:SF16">
    <property type="entry name" value="TYPE I RESTRICTION ENZYME ENDONUCLEASE SUBUNIT"/>
    <property type="match status" value="1"/>
</dbReference>
<dbReference type="InterPro" id="IPR004473">
    <property type="entry name" value="Restrct_endonuc_typeI_HsdR"/>
</dbReference>
<keyword evidence="13" id="KW-1185">Reference proteome</keyword>
<evidence type="ECO:0000313" key="13">
    <source>
        <dbReference type="Proteomes" id="UP000321389"/>
    </source>
</evidence>
<comment type="similarity">
    <text evidence="2 10">Belongs to the HsdR family.</text>
</comment>
<dbReference type="InterPro" id="IPR055180">
    <property type="entry name" value="HsdR_RecA-like_helicase_dom_2"/>
</dbReference>
<evidence type="ECO:0000259" key="11">
    <source>
        <dbReference type="PROSITE" id="PS51192"/>
    </source>
</evidence>
<accession>A0A5B8KYF0</accession>
<dbReference type="PROSITE" id="PS51192">
    <property type="entry name" value="HELICASE_ATP_BIND_1"/>
    <property type="match status" value="1"/>
</dbReference>
<protein>
    <recommendedName>
        <fullName evidence="10">Type I restriction enzyme endonuclease subunit</fullName>
        <shortName evidence="10">R protein</shortName>
        <ecNumber evidence="10">3.1.21.3</ecNumber>
    </recommendedName>
</protein>
<comment type="subunit">
    <text evidence="10">The type I restriction/modification system is composed of three polypeptides R, M and S.</text>
</comment>
<feature type="domain" description="Helicase ATP-binding" evidence="11">
    <location>
        <begin position="261"/>
        <end position="442"/>
    </location>
</feature>
<evidence type="ECO:0000256" key="3">
    <source>
        <dbReference type="ARBA" id="ARBA00022722"/>
    </source>
</evidence>
<dbReference type="Pfam" id="PF18766">
    <property type="entry name" value="SWI2_SNF2"/>
    <property type="match status" value="1"/>
</dbReference>
<dbReference type="InterPro" id="IPR027417">
    <property type="entry name" value="P-loop_NTPase"/>
</dbReference>
<evidence type="ECO:0000256" key="9">
    <source>
        <dbReference type="ARBA" id="ARBA00023125"/>
    </source>
</evidence>
<dbReference type="RefSeq" id="WP_146299204.1">
    <property type="nucleotide sequence ID" value="NZ_CP042301.2"/>
</dbReference>
<dbReference type="AlphaFoldDB" id="A0A5B8KYF0"/>
<keyword evidence="9 10" id="KW-0238">DNA-binding</keyword>
<dbReference type="CDD" id="cd22332">
    <property type="entry name" value="HsdR_N"/>
    <property type="match status" value="1"/>
</dbReference>
<keyword evidence="3" id="KW-0540">Nuclease</keyword>
<keyword evidence="7 10" id="KW-0378">Hydrolase</keyword>
<dbReference type="EC" id="3.1.21.3" evidence="10"/>
<evidence type="ECO:0000256" key="4">
    <source>
        <dbReference type="ARBA" id="ARBA00022741"/>
    </source>
</evidence>
<dbReference type="EMBL" id="CP042301">
    <property type="protein sequence ID" value="QDZ00556.1"/>
    <property type="molecule type" value="Genomic_DNA"/>
</dbReference>
<evidence type="ECO:0000256" key="6">
    <source>
        <dbReference type="ARBA" id="ARBA00022759"/>
    </source>
</evidence>
<dbReference type="SUPFAM" id="SSF52540">
    <property type="entry name" value="P-loop containing nucleoside triphosphate hydrolases"/>
    <property type="match status" value="1"/>
</dbReference>
<evidence type="ECO:0000256" key="8">
    <source>
        <dbReference type="ARBA" id="ARBA00022840"/>
    </source>
</evidence>
<dbReference type="InterPro" id="IPR014001">
    <property type="entry name" value="Helicase_ATP-bd"/>
</dbReference>
<evidence type="ECO:0000256" key="7">
    <source>
        <dbReference type="ARBA" id="ARBA00022801"/>
    </source>
</evidence>
<dbReference type="Gene3D" id="3.90.1570.50">
    <property type="match status" value="1"/>
</dbReference>
<dbReference type="Pfam" id="PF12008">
    <property type="entry name" value="EcoR124_C"/>
    <property type="match status" value="1"/>
</dbReference>
<keyword evidence="6 12" id="KW-0255">Endonuclease</keyword>
<dbReference type="SMART" id="SM00487">
    <property type="entry name" value="DEXDc"/>
    <property type="match status" value="1"/>
</dbReference>
<evidence type="ECO:0000256" key="1">
    <source>
        <dbReference type="ARBA" id="ARBA00000851"/>
    </source>
</evidence>
<dbReference type="InterPro" id="IPR007409">
    <property type="entry name" value="Restrct_endonuc_type1_HsdR_N"/>
</dbReference>
<dbReference type="Pfam" id="PF22679">
    <property type="entry name" value="T1R_D3-like"/>
    <property type="match status" value="1"/>
</dbReference>
<dbReference type="OrthoDB" id="9758243at2"/>
<dbReference type="Proteomes" id="UP000321389">
    <property type="component" value="Chromosome"/>
</dbReference>
<sequence length="1007" mass="115028">MNRTENALEKSLVTKLQDLKYEHRPDIRDRASLEQNFRKRFEELNRVRLTDAEFSRLLDEIVTPDVFTAARILRERNSFTRDDGTPLHYTLVNIKDWCKNAFEVVNQLRINTDNSHHRYDVILLINGVPVVQIELKTLGIVPRRAMEQIVEYKNDAGNGYTRTLLCFLQLFIVSNRDRTFYFANNNERHFAFNAEERFLPVYEFADVDNKKIVHLDSFAETFLAKCTLGQTISRYMVLVASEQKLLMMRPYQVYAVKAIVDSIAQDCGNGYVWHTTGSGKTLTSFKASTLLKDNPDIEKCLFVVDRKDLDRQTRVEFNKFQEGCVEENTNTASLVRRLLSDDYADKVIVCTIQKLGLALDENSKRNKQQKKGGKKSFKEQLEPLRDKRIVFIFDECHRSQFGENHKAIKEFFPRAQLFGFTGTPIFDQNAAQQKIEDTQASMKTTEDLFPQRLHTYTITHAIEDGNVLRFHVDYFKPEGKNLPKPGEPLAKRAVIEAILAKHDQATGQRRFNALLATASINDAIEYYDLFKTMQAEKLAADPDSRPLNIACVFSPPAEGNPDVKQIQEDLPQEKEDNAVEPEKKKEALKVILADYNAHYGTNHKIGEFDLYYQDVQKRIKDQQWPDADLKNAYPNQAHYKIDITIVVDMLLTGFDSKFLNTLYVDKNLKHHGLIQAFSRTNRVLNATKPYGNILDFRQQQGAVDAAIALFSGEAAAEKAREIWLVDKAPVVIQKLETAVQKLDAFMKSQGLDCAPEEVPNLKGDAARAAFVEHFKEVQRLKTQLDQYTDLTEENRNTIEEVLPRDNLLGFRGAYLETAQRLRAQQGKSADKPEQEADQLDFEFVLFASAVIDYDYIMGLIARYSDATPGKQKMSREELIGLIQSDAKFMDEREDIAAYINTLKAGEGLSEKAIREGYSRFKAEKNAAELADIADRHGLATEALEGFVDTILQRMIFDGEALTDLMEPLGLSWKARRLKELDLMTDLMPLLLKRAGGREISGLSAYEQ</sequence>
<dbReference type="REBASE" id="364412">
    <property type="entry name" value="NspSY7ORF9255P"/>
</dbReference>
<evidence type="ECO:0000313" key="12">
    <source>
        <dbReference type="EMBL" id="QDZ00556.1"/>
    </source>
</evidence>
<keyword evidence="4 10" id="KW-0547">Nucleotide-binding</keyword>
<evidence type="ECO:0000256" key="5">
    <source>
        <dbReference type="ARBA" id="ARBA00022747"/>
    </source>
</evidence>
<dbReference type="InterPro" id="IPR022625">
    <property type="entry name" value="TypeI_RM_Rsu_C"/>
</dbReference>
<reference evidence="12" key="1">
    <citation type="submission" date="2020-04" db="EMBL/GenBank/DDBJ databases">
        <title>Nitratireductor sp. nov. isolated from mangrove soil.</title>
        <authorList>
            <person name="Ye Y."/>
        </authorList>
    </citation>
    <scope>NUCLEOTIDE SEQUENCE</scope>
    <source>
        <strain evidence="12">SY7</strain>
    </source>
</reference>
<name>A0A5B8KYF0_9HYPH</name>
<dbReference type="Pfam" id="PF04313">
    <property type="entry name" value="HSDR_N"/>
    <property type="match status" value="1"/>
</dbReference>